<organism evidence="8 9">
    <name type="scientific">Pseudonocardia charpentierae</name>
    <dbReference type="NCBI Taxonomy" id="3075545"/>
    <lineage>
        <taxon>Bacteria</taxon>
        <taxon>Bacillati</taxon>
        <taxon>Actinomycetota</taxon>
        <taxon>Actinomycetes</taxon>
        <taxon>Pseudonocardiales</taxon>
        <taxon>Pseudonocardiaceae</taxon>
        <taxon>Pseudonocardia</taxon>
    </lineage>
</organism>
<feature type="domain" description="RNA polymerase sigma-70 region 2" evidence="6">
    <location>
        <begin position="34"/>
        <end position="102"/>
    </location>
</feature>
<evidence type="ECO:0000256" key="2">
    <source>
        <dbReference type="ARBA" id="ARBA00023082"/>
    </source>
</evidence>
<dbReference type="NCBIfam" id="TIGR02980">
    <property type="entry name" value="SigBFG"/>
    <property type="match status" value="1"/>
</dbReference>
<evidence type="ECO:0000256" key="3">
    <source>
        <dbReference type="ARBA" id="ARBA00023125"/>
    </source>
</evidence>
<feature type="domain" description="RNA polymerase sigma-70 region 4" evidence="7">
    <location>
        <begin position="204"/>
        <end position="253"/>
    </location>
</feature>
<dbReference type="RefSeq" id="WP_311558513.1">
    <property type="nucleotide sequence ID" value="NZ_JAVREJ010000016.1"/>
</dbReference>
<gene>
    <name evidence="8" type="ORF">RM445_20965</name>
</gene>
<accession>A0ABU2NFJ1</accession>
<feature type="domain" description="RNA polymerase sigma-70 region 3" evidence="5">
    <location>
        <begin position="118"/>
        <end position="171"/>
    </location>
</feature>
<protein>
    <submittedName>
        <fullName evidence="8">SigB/SigF/SigG family RNA polymerase sigma factor</fullName>
    </submittedName>
</protein>
<dbReference type="Proteomes" id="UP001183202">
    <property type="component" value="Unassembled WGS sequence"/>
</dbReference>
<keyword evidence="3" id="KW-0238">DNA-binding</keyword>
<name>A0ABU2NFJ1_9PSEU</name>
<evidence type="ECO:0000259" key="6">
    <source>
        <dbReference type="Pfam" id="PF04542"/>
    </source>
</evidence>
<sequence>MARPHGYEHLAPLFVERDALADDHPHRARLRDELISGYRPVARHIAHRFGYRGVPADDLEQVASVGLILAVDRFEADRGVDFLSYAVPTITGEILRYLRDRSTAIRVPRRLRDLQAAIYDAAAELGQRLGRAPRPSEIAAELQVDVELVLQGLAAQGAAHCSSLDEPAEDEGGRPGDRMRFGGGLGWIEPRFDLIEQRAALLPLLARLSERDRTILALRFFEGLTQSEIGQRVGISQMHVSRVLSRTLLRLRAELARD</sequence>
<keyword evidence="1" id="KW-0805">Transcription regulation</keyword>
<evidence type="ECO:0000256" key="4">
    <source>
        <dbReference type="ARBA" id="ARBA00023163"/>
    </source>
</evidence>
<keyword evidence="9" id="KW-1185">Reference proteome</keyword>
<dbReference type="CDD" id="cd06171">
    <property type="entry name" value="Sigma70_r4"/>
    <property type="match status" value="1"/>
</dbReference>
<evidence type="ECO:0000256" key="1">
    <source>
        <dbReference type="ARBA" id="ARBA00023015"/>
    </source>
</evidence>
<dbReference type="InterPro" id="IPR014322">
    <property type="entry name" value="RNA_pol_sigma-B/F/G"/>
</dbReference>
<dbReference type="PRINTS" id="PR00046">
    <property type="entry name" value="SIGMA70FCT"/>
</dbReference>
<dbReference type="Pfam" id="PF04545">
    <property type="entry name" value="Sigma70_r4"/>
    <property type="match status" value="1"/>
</dbReference>
<dbReference type="PANTHER" id="PTHR30385:SF4">
    <property type="entry name" value="RNA POLYMERASE SIGMA-E FACTOR"/>
    <property type="match status" value="1"/>
</dbReference>
<dbReference type="Gene3D" id="1.20.120.1810">
    <property type="match status" value="1"/>
</dbReference>
<dbReference type="EMBL" id="JAVREJ010000016">
    <property type="protein sequence ID" value="MDT0352004.1"/>
    <property type="molecule type" value="Genomic_DNA"/>
</dbReference>
<dbReference type="InterPro" id="IPR007630">
    <property type="entry name" value="RNA_pol_sigma70_r4"/>
</dbReference>
<dbReference type="InterPro" id="IPR013325">
    <property type="entry name" value="RNA_pol_sigma_r2"/>
</dbReference>
<dbReference type="InterPro" id="IPR000943">
    <property type="entry name" value="RNA_pol_sigma70"/>
</dbReference>
<dbReference type="InterPro" id="IPR014284">
    <property type="entry name" value="RNA_pol_sigma-70_dom"/>
</dbReference>
<evidence type="ECO:0000259" key="7">
    <source>
        <dbReference type="Pfam" id="PF04545"/>
    </source>
</evidence>
<keyword evidence="4" id="KW-0804">Transcription</keyword>
<keyword evidence="2" id="KW-0731">Sigma factor</keyword>
<proteinExistence type="predicted"/>
<dbReference type="InterPro" id="IPR007627">
    <property type="entry name" value="RNA_pol_sigma70_r2"/>
</dbReference>
<dbReference type="Pfam" id="PF04539">
    <property type="entry name" value="Sigma70_r3"/>
    <property type="match status" value="1"/>
</dbReference>
<evidence type="ECO:0000313" key="9">
    <source>
        <dbReference type="Proteomes" id="UP001183202"/>
    </source>
</evidence>
<dbReference type="InterPro" id="IPR007624">
    <property type="entry name" value="RNA_pol_sigma70_r3"/>
</dbReference>
<reference evidence="9" key="1">
    <citation type="submission" date="2023-07" db="EMBL/GenBank/DDBJ databases">
        <title>30 novel species of actinomycetes from the DSMZ collection.</title>
        <authorList>
            <person name="Nouioui I."/>
        </authorList>
    </citation>
    <scope>NUCLEOTIDE SEQUENCE [LARGE SCALE GENOMIC DNA]</scope>
    <source>
        <strain evidence="9">DSM 45834</strain>
    </source>
</reference>
<evidence type="ECO:0000313" key="8">
    <source>
        <dbReference type="EMBL" id="MDT0352004.1"/>
    </source>
</evidence>
<dbReference type="SUPFAM" id="SSF88946">
    <property type="entry name" value="Sigma2 domain of RNA polymerase sigma factors"/>
    <property type="match status" value="1"/>
</dbReference>
<dbReference type="SUPFAM" id="SSF88659">
    <property type="entry name" value="Sigma3 and sigma4 domains of RNA polymerase sigma factors"/>
    <property type="match status" value="2"/>
</dbReference>
<evidence type="ECO:0000259" key="5">
    <source>
        <dbReference type="Pfam" id="PF04539"/>
    </source>
</evidence>
<dbReference type="NCBIfam" id="TIGR02937">
    <property type="entry name" value="sigma70-ECF"/>
    <property type="match status" value="1"/>
</dbReference>
<dbReference type="Gene3D" id="1.20.140.160">
    <property type="match status" value="1"/>
</dbReference>
<comment type="caution">
    <text evidence="8">The sequence shown here is derived from an EMBL/GenBank/DDBJ whole genome shotgun (WGS) entry which is preliminary data.</text>
</comment>
<dbReference type="InterPro" id="IPR013324">
    <property type="entry name" value="RNA_pol_sigma_r3/r4-like"/>
</dbReference>
<dbReference type="PANTHER" id="PTHR30385">
    <property type="entry name" value="SIGMA FACTOR F FLAGELLAR"/>
    <property type="match status" value="1"/>
</dbReference>
<dbReference type="Pfam" id="PF04542">
    <property type="entry name" value="Sigma70_r2"/>
    <property type="match status" value="1"/>
</dbReference>